<protein>
    <submittedName>
        <fullName evidence="2">Unnamed protein product</fullName>
    </submittedName>
</protein>
<organism evidence="2 3">
    <name type="scientific">Phytophthora fragariaefolia</name>
    <dbReference type="NCBI Taxonomy" id="1490495"/>
    <lineage>
        <taxon>Eukaryota</taxon>
        <taxon>Sar</taxon>
        <taxon>Stramenopiles</taxon>
        <taxon>Oomycota</taxon>
        <taxon>Peronosporomycetes</taxon>
        <taxon>Peronosporales</taxon>
        <taxon>Peronosporaceae</taxon>
        <taxon>Phytophthora</taxon>
    </lineage>
</organism>
<feature type="region of interest" description="Disordered" evidence="1">
    <location>
        <begin position="14"/>
        <end position="44"/>
    </location>
</feature>
<comment type="caution">
    <text evidence="2">The sequence shown here is derived from an EMBL/GenBank/DDBJ whole genome shotgun (WGS) entry which is preliminary data.</text>
</comment>
<evidence type="ECO:0000256" key="1">
    <source>
        <dbReference type="SAM" id="MobiDB-lite"/>
    </source>
</evidence>
<sequence>MGLIKIRSKLKAVSKIPDRSSSKQSQYIPQRQESTVSNNGNNFKPDMFRPLSDAELLERARDAHAKQTLEAWQLDLNGVDHGIE</sequence>
<dbReference type="EMBL" id="BSXT01000180">
    <property type="protein sequence ID" value="GMF19966.1"/>
    <property type="molecule type" value="Genomic_DNA"/>
</dbReference>
<reference evidence="2" key="1">
    <citation type="submission" date="2023-04" db="EMBL/GenBank/DDBJ databases">
        <title>Phytophthora fragariaefolia NBRC 109709.</title>
        <authorList>
            <person name="Ichikawa N."/>
            <person name="Sato H."/>
            <person name="Tonouchi N."/>
        </authorList>
    </citation>
    <scope>NUCLEOTIDE SEQUENCE</scope>
    <source>
        <strain evidence="2">NBRC 109709</strain>
    </source>
</reference>
<gene>
    <name evidence="2" type="ORF">Pfra01_000223500</name>
</gene>
<accession>A0A9W6TU90</accession>
<feature type="compositionally biased region" description="Polar residues" evidence="1">
    <location>
        <begin position="22"/>
        <end position="42"/>
    </location>
</feature>
<evidence type="ECO:0000313" key="2">
    <source>
        <dbReference type="EMBL" id="GMF19966.1"/>
    </source>
</evidence>
<name>A0A9W6TU90_9STRA</name>
<keyword evidence="3" id="KW-1185">Reference proteome</keyword>
<proteinExistence type="predicted"/>
<dbReference type="Proteomes" id="UP001165121">
    <property type="component" value="Unassembled WGS sequence"/>
</dbReference>
<evidence type="ECO:0000313" key="3">
    <source>
        <dbReference type="Proteomes" id="UP001165121"/>
    </source>
</evidence>
<dbReference type="AlphaFoldDB" id="A0A9W6TU90"/>